<organism evidence="5 6">
    <name type="scientific">Calocera viscosa (strain TUFC12733)</name>
    <dbReference type="NCBI Taxonomy" id="1330018"/>
    <lineage>
        <taxon>Eukaryota</taxon>
        <taxon>Fungi</taxon>
        <taxon>Dikarya</taxon>
        <taxon>Basidiomycota</taxon>
        <taxon>Agaricomycotina</taxon>
        <taxon>Dacrymycetes</taxon>
        <taxon>Dacrymycetales</taxon>
        <taxon>Dacrymycetaceae</taxon>
        <taxon>Calocera</taxon>
    </lineage>
</organism>
<dbReference type="AlphaFoldDB" id="A0A167QEH8"/>
<evidence type="ECO:0000256" key="2">
    <source>
        <dbReference type="ARBA" id="ARBA00022602"/>
    </source>
</evidence>
<accession>A0A167QEH8</accession>
<dbReference type="PROSITE" id="PS51147">
    <property type="entry name" value="PFTA"/>
    <property type="match status" value="1"/>
</dbReference>
<dbReference type="OrthoDB" id="1924260at2759"/>
<feature type="non-terminal residue" evidence="5">
    <location>
        <position position="265"/>
    </location>
</feature>
<evidence type="ECO:0000256" key="1">
    <source>
        <dbReference type="ARBA" id="ARBA00006734"/>
    </source>
</evidence>
<dbReference type="PANTHER" id="PTHR11129">
    <property type="entry name" value="PROTEIN FARNESYLTRANSFERASE ALPHA SUBUNIT/RAB GERANYLGERANYL TRANSFERASE ALPHA SUBUNIT"/>
    <property type="match status" value="1"/>
</dbReference>
<dbReference type="Pfam" id="PF01239">
    <property type="entry name" value="PPTA"/>
    <property type="match status" value="2"/>
</dbReference>
<dbReference type="InterPro" id="IPR002088">
    <property type="entry name" value="Prenyl_trans_a"/>
</dbReference>
<dbReference type="GO" id="GO:0008318">
    <property type="term" value="F:protein prenyltransferase activity"/>
    <property type="evidence" value="ECO:0007669"/>
    <property type="project" value="InterPro"/>
</dbReference>
<sequence>IEIIPGTGAEWQAQFPDNQHHPFLLSEGHFGIPEKILYHSFAEVVRVYPSFRRIEALDSDDALLASSVILFANSDHNSAFNFHKRMILEGRLDEPSELAYIKLLAMIPKNSKSSLLWHHRRWVLERLFPATPLDGDDSEWHVHLPVDTCEEEVLIVTRACQSYRRNYLAWAHRSFVLQQMRKRCLTDVGSEYKSLFSKEYQNMTSWMESHISDHSAAQYLCQLQRAMEELNLHPVGAMTLPSPVGYFVELIQTYPDHETLWLGLR</sequence>
<feature type="non-terminal residue" evidence="5">
    <location>
        <position position="1"/>
    </location>
</feature>
<evidence type="ECO:0000313" key="5">
    <source>
        <dbReference type="EMBL" id="KZO99681.1"/>
    </source>
</evidence>
<keyword evidence="4" id="KW-0677">Repeat</keyword>
<name>A0A167QEH8_CALVF</name>
<dbReference type="SUPFAM" id="SSF48439">
    <property type="entry name" value="Protein prenylyltransferase"/>
    <property type="match status" value="1"/>
</dbReference>
<keyword evidence="3 5" id="KW-0808">Transferase</keyword>
<dbReference type="Proteomes" id="UP000076738">
    <property type="component" value="Unassembled WGS sequence"/>
</dbReference>
<dbReference type="GO" id="GO:0005737">
    <property type="term" value="C:cytoplasm"/>
    <property type="evidence" value="ECO:0007669"/>
    <property type="project" value="TreeGrafter"/>
</dbReference>
<protein>
    <submittedName>
        <fullName evidence="5">Protein prenylyltransferase</fullName>
    </submittedName>
</protein>
<evidence type="ECO:0000256" key="3">
    <source>
        <dbReference type="ARBA" id="ARBA00022679"/>
    </source>
</evidence>
<evidence type="ECO:0000256" key="4">
    <source>
        <dbReference type="ARBA" id="ARBA00022737"/>
    </source>
</evidence>
<evidence type="ECO:0000313" key="6">
    <source>
        <dbReference type="Proteomes" id="UP000076738"/>
    </source>
</evidence>
<keyword evidence="6" id="KW-1185">Reference proteome</keyword>
<gene>
    <name evidence="5" type="ORF">CALVIDRAFT_468191</name>
</gene>
<comment type="similarity">
    <text evidence="1">Belongs to the protein prenyltransferase subunit alpha family.</text>
</comment>
<dbReference type="PANTHER" id="PTHR11129:SF3">
    <property type="entry name" value="PROTEIN PRENYLTRANSFERASE ALPHA SUBUNIT REPEAT-CONTAINING PROTEIN 1"/>
    <property type="match status" value="1"/>
</dbReference>
<proteinExistence type="inferred from homology"/>
<dbReference type="EMBL" id="KV417271">
    <property type="protein sequence ID" value="KZO99681.1"/>
    <property type="molecule type" value="Genomic_DNA"/>
</dbReference>
<dbReference type="Gene3D" id="1.25.40.120">
    <property type="entry name" value="Protein prenylyltransferase"/>
    <property type="match status" value="1"/>
</dbReference>
<keyword evidence="2" id="KW-0637">Prenyltransferase</keyword>
<reference evidence="5 6" key="1">
    <citation type="journal article" date="2016" name="Mol. Biol. Evol.">
        <title>Comparative Genomics of Early-Diverging Mushroom-Forming Fungi Provides Insights into the Origins of Lignocellulose Decay Capabilities.</title>
        <authorList>
            <person name="Nagy L.G."/>
            <person name="Riley R."/>
            <person name="Tritt A."/>
            <person name="Adam C."/>
            <person name="Daum C."/>
            <person name="Floudas D."/>
            <person name="Sun H."/>
            <person name="Yadav J.S."/>
            <person name="Pangilinan J."/>
            <person name="Larsson K.H."/>
            <person name="Matsuura K."/>
            <person name="Barry K."/>
            <person name="Labutti K."/>
            <person name="Kuo R."/>
            <person name="Ohm R.A."/>
            <person name="Bhattacharya S.S."/>
            <person name="Shirouzu T."/>
            <person name="Yoshinaga Y."/>
            <person name="Martin F.M."/>
            <person name="Grigoriev I.V."/>
            <person name="Hibbett D.S."/>
        </authorList>
    </citation>
    <scope>NUCLEOTIDE SEQUENCE [LARGE SCALE GENOMIC DNA]</scope>
    <source>
        <strain evidence="5 6">TUFC12733</strain>
    </source>
</reference>